<feature type="signal peptide" evidence="1">
    <location>
        <begin position="1"/>
        <end position="21"/>
    </location>
</feature>
<reference evidence="2 3" key="1">
    <citation type="submission" date="2018-04" db="EMBL/GenBank/DDBJ databases">
        <title>Chryseobacterium oncorhynchi 701B-08T from rainbow trout, and Chryseobacterium viscerum 687B-08T from diseased fish.</title>
        <authorList>
            <person name="Jeong J.-J."/>
            <person name="Lee Y.J."/>
            <person name="Pathiraja D."/>
            <person name="Park B."/>
            <person name="Choi I.-G."/>
            <person name="Kim K.D."/>
        </authorList>
    </citation>
    <scope>NUCLEOTIDE SEQUENCE [LARGE SCALE GENOMIC DNA]</scope>
    <source>
        <strain evidence="2 3">687B-08</strain>
    </source>
</reference>
<feature type="chain" id="PRO_5016467232" evidence="1">
    <location>
        <begin position="22"/>
        <end position="90"/>
    </location>
</feature>
<dbReference type="RefSeq" id="WP_109738624.1">
    <property type="nucleotide sequence ID" value="NZ_PPEG02000005.1"/>
</dbReference>
<proteinExistence type="predicted"/>
<evidence type="ECO:0000313" key="2">
    <source>
        <dbReference type="EMBL" id="PWN61169.1"/>
    </source>
</evidence>
<dbReference type="EMBL" id="PPEG02000005">
    <property type="protein sequence ID" value="PWN61169.1"/>
    <property type="molecule type" value="Genomic_DNA"/>
</dbReference>
<accession>A0A316WJ50</accession>
<protein>
    <submittedName>
        <fullName evidence="2">Uncharacterized protein</fullName>
    </submittedName>
</protein>
<organism evidence="2 3">
    <name type="scientific">Chryseobacterium viscerum</name>
    <dbReference type="NCBI Taxonomy" id="1037377"/>
    <lineage>
        <taxon>Bacteria</taxon>
        <taxon>Pseudomonadati</taxon>
        <taxon>Bacteroidota</taxon>
        <taxon>Flavobacteriia</taxon>
        <taxon>Flavobacteriales</taxon>
        <taxon>Weeksellaceae</taxon>
        <taxon>Chryseobacterium group</taxon>
        <taxon>Chryseobacterium</taxon>
    </lineage>
</organism>
<evidence type="ECO:0000256" key="1">
    <source>
        <dbReference type="SAM" id="SignalP"/>
    </source>
</evidence>
<evidence type="ECO:0000313" key="3">
    <source>
        <dbReference type="Proteomes" id="UP000236413"/>
    </source>
</evidence>
<dbReference type="AlphaFoldDB" id="A0A316WJ50"/>
<sequence>MKKMILLATICVAGLVSAKSAEVKTETKEVKVTSAAIFYYHPITLTSSCGYTQTVEVGPNDAPDCFLTDLQQMEDECSAPFTNPIMAGMW</sequence>
<name>A0A316WJ50_9FLAO</name>
<comment type="caution">
    <text evidence="2">The sequence shown here is derived from an EMBL/GenBank/DDBJ whole genome shotgun (WGS) entry which is preliminary data.</text>
</comment>
<gene>
    <name evidence="2" type="ORF">C1634_014005</name>
</gene>
<dbReference type="Proteomes" id="UP000236413">
    <property type="component" value="Unassembled WGS sequence"/>
</dbReference>
<keyword evidence="1" id="KW-0732">Signal</keyword>